<keyword evidence="3" id="KW-1185">Reference proteome</keyword>
<evidence type="ECO:0000259" key="1">
    <source>
        <dbReference type="Pfam" id="PF06855"/>
    </source>
</evidence>
<name>A0A497YIR2_9BACL</name>
<feature type="domain" description="YozE SAM-like" evidence="1">
    <location>
        <begin position="4"/>
        <end position="67"/>
    </location>
</feature>
<dbReference type="Pfam" id="PF06855">
    <property type="entry name" value="YozE_SAM_like"/>
    <property type="match status" value="1"/>
</dbReference>
<organism evidence="2 3">
    <name type="scientific">Planococcus citreus</name>
    <dbReference type="NCBI Taxonomy" id="1373"/>
    <lineage>
        <taxon>Bacteria</taxon>
        <taxon>Bacillati</taxon>
        <taxon>Bacillota</taxon>
        <taxon>Bacilli</taxon>
        <taxon>Bacillales</taxon>
        <taxon>Caryophanaceae</taxon>
        <taxon>Planococcus</taxon>
    </lineage>
</organism>
<dbReference type="SUPFAM" id="SSF140652">
    <property type="entry name" value="YozE-like"/>
    <property type="match status" value="1"/>
</dbReference>
<dbReference type="Proteomes" id="UP000280791">
    <property type="component" value="Unassembled WGS sequence"/>
</dbReference>
<comment type="caution">
    <text evidence="2">The sequence shown here is derived from an EMBL/GenBank/DDBJ whole genome shotgun (WGS) entry which is preliminary data.</text>
</comment>
<dbReference type="Gene3D" id="1.10.150.260">
    <property type="entry name" value="YozE SAM-like"/>
    <property type="match status" value="1"/>
</dbReference>
<evidence type="ECO:0000313" key="2">
    <source>
        <dbReference type="EMBL" id="RLJ90105.1"/>
    </source>
</evidence>
<proteinExistence type="predicted"/>
<dbReference type="InterPro" id="IPR023089">
    <property type="entry name" value="YozE_SAM-like"/>
</dbReference>
<evidence type="ECO:0000313" key="3">
    <source>
        <dbReference type="Proteomes" id="UP000280791"/>
    </source>
</evidence>
<accession>A0A497YIR2</accession>
<gene>
    <name evidence="2" type="ORF">DFR62_0247</name>
</gene>
<dbReference type="EMBL" id="RCCP01000001">
    <property type="protein sequence ID" value="RLJ90105.1"/>
    <property type="molecule type" value="Genomic_DNA"/>
</dbReference>
<reference evidence="2 3" key="1">
    <citation type="submission" date="2018-10" db="EMBL/GenBank/DDBJ databases">
        <title>Genomic Encyclopedia of Type Strains, Phase IV (KMG-IV): sequencing the most valuable type-strain genomes for metagenomic binning, comparative biology and taxonomic classification.</title>
        <authorList>
            <person name="Goeker M."/>
        </authorList>
    </citation>
    <scope>NUCLEOTIDE SEQUENCE [LARGE SCALE GENOMIC DNA]</scope>
    <source>
        <strain evidence="2 3">DSM 20549</strain>
    </source>
</reference>
<protein>
    <submittedName>
        <fullName evidence="2">YozE SAM-like protein</fullName>
    </submittedName>
</protein>
<dbReference type="InterPro" id="IPR036806">
    <property type="entry name" value="YozE_SAM-like_sf"/>
</dbReference>
<dbReference type="RefSeq" id="WP_121297666.1">
    <property type="nucleotide sequence ID" value="NZ_QBEW01000043.1"/>
</dbReference>
<dbReference type="AlphaFoldDB" id="A0A497YIR2"/>
<sequence>MDVTFREWLYQFKNDDFRVGTLARYAYCGADFPDTREFDKVYHYLKFTAGAGPELIAGFKFAYDTYRHSTNVYIYLEK</sequence>